<comment type="caution">
    <text evidence="1">The sequence shown here is derived from an EMBL/GenBank/DDBJ whole genome shotgun (WGS) entry which is preliminary data.</text>
</comment>
<dbReference type="Proteomes" id="UP001066276">
    <property type="component" value="Chromosome 4_2"/>
</dbReference>
<proteinExistence type="predicted"/>
<evidence type="ECO:0000313" key="2">
    <source>
        <dbReference type="Proteomes" id="UP001066276"/>
    </source>
</evidence>
<name>A0AAV7SDI2_PLEWA</name>
<reference evidence="1" key="1">
    <citation type="journal article" date="2022" name="bioRxiv">
        <title>Sequencing and chromosome-scale assembly of the giantPleurodeles waltlgenome.</title>
        <authorList>
            <person name="Brown T."/>
            <person name="Elewa A."/>
            <person name="Iarovenko S."/>
            <person name="Subramanian E."/>
            <person name="Araus A.J."/>
            <person name="Petzold A."/>
            <person name="Susuki M."/>
            <person name="Suzuki K.-i.T."/>
            <person name="Hayashi T."/>
            <person name="Toyoda A."/>
            <person name="Oliveira C."/>
            <person name="Osipova E."/>
            <person name="Leigh N.D."/>
            <person name="Simon A."/>
            <person name="Yun M.H."/>
        </authorList>
    </citation>
    <scope>NUCLEOTIDE SEQUENCE</scope>
    <source>
        <strain evidence="1">20211129_DDA</strain>
        <tissue evidence="1">Liver</tissue>
    </source>
</reference>
<dbReference type="EMBL" id="JANPWB010000008">
    <property type="protein sequence ID" value="KAJ1162165.1"/>
    <property type="molecule type" value="Genomic_DNA"/>
</dbReference>
<accession>A0AAV7SDI2</accession>
<gene>
    <name evidence="1" type="ORF">NDU88_002640</name>
</gene>
<evidence type="ECO:0000313" key="1">
    <source>
        <dbReference type="EMBL" id="KAJ1162165.1"/>
    </source>
</evidence>
<dbReference type="AlphaFoldDB" id="A0AAV7SDI2"/>
<organism evidence="1 2">
    <name type="scientific">Pleurodeles waltl</name>
    <name type="common">Iberian ribbed newt</name>
    <dbReference type="NCBI Taxonomy" id="8319"/>
    <lineage>
        <taxon>Eukaryota</taxon>
        <taxon>Metazoa</taxon>
        <taxon>Chordata</taxon>
        <taxon>Craniata</taxon>
        <taxon>Vertebrata</taxon>
        <taxon>Euteleostomi</taxon>
        <taxon>Amphibia</taxon>
        <taxon>Batrachia</taxon>
        <taxon>Caudata</taxon>
        <taxon>Salamandroidea</taxon>
        <taxon>Salamandridae</taxon>
        <taxon>Pleurodelinae</taxon>
        <taxon>Pleurodeles</taxon>
    </lineage>
</organism>
<protein>
    <submittedName>
        <fullName evidence="1">Uncharacterized protein</fullName>
    </submittedName>
</protein>
<sequence length="183" mass="20518">MAVQAKIEAISLDVGLLSVDLCMVVERSLATEQRVNILQDEVSSLRMALIAFTAKTETLECRAEDGVDRSRSCKLHFVGFPKDGLSDRGAVCVLMSDKKLQEKKQRRCLASHSSQQVVVWQHGTLALEDPGIRQEERRRHVMDSEQWRSEREEARALVEEVTASGSDNCRIDLMEESGHPKGP</sequence>
<keyword evidence="2" id="KW-1185">Reference proteome</keyword>